<feature type="transmembrane region" description="Helical" evidence="1">
    <location>
        <begin position="33"/>
        <end position="52"/>
    </location>
</feature>
<reference evidence="2" key="1">
    <citation type="submission" date="2018-05" db="EMBL/GenBank/DDBJ databases">
        <authorList>
            <person name="Lanie J.A."/>
            <person name="Ng W.-L."/>
            <person name="Kazmierczak K.M."/>
            <person name="Andrzejewski T.M."/>
            <person name="Davidsen T.M."/>
            <person name="Wayne K.J."/>
            <person name="Tettelin H."/>
            <person name="Glass J.I."/>
            <person name="Rusch D."/>
            <person name="Podicherti R."/>
            <person name="Tsui H.-C.T."/>
            <person name="Winkler M.E."/>
        </authorList>
    </citation>
    <scope>NUCLEOTIDE SEQUENCE</scope>
</reference>
<sequence>MGKSKLHAIIATGNRHVNRNFQSSFINFMEGSLVGNAFCSIIYLVVPNLIWFDKINSGLTHFFNIPNILQKFHKHA</sequence>
<dbReference type="EMBL" id="UINC01002249">
    <property type="protein sequence ID" value="SUZ94601.1"/>
    <property type="molecule type" value="Genomic_DNA"/>
</dbReference>
<gene>
    <name evidence="2" type="ORF">METZ01_LOCUS47455</name>
</gene>
<keyword evidence="1" id="KW-0472">Membrane</keyword>
<protein>
    <submittedName>
        <fullName evidence="2">Uncharacterized protein</fullName>
    </submittedName>
</protein>
<name>A0A381RTX6_9ZZZZ</name>
<evidence type="ECO:0000256" key="1">
    <source>
        <dbReference type="SAM" id="Phobius"/>
    </source>
</evidence>
<keyword evidence="1" id="KW-0812">Transmembrane</keyword>
<keyword evidence="1" id="KW-1133">Transmembrane helix</keyword>
<accession>A0A381RTX6</accession>
<proteinExistence type="predicted"/>
<organism evidence="2">
    <name type="scientific">marine metagenome</name>
    <dbReference type="NCBI Taxonomy" id="408172"/>
    <lineage>
        <taxon>unclassified sequences</taxon>
        <taxon>metagenomes</taxon>
        <taxon>ecological metagenomes</taxon>
    </lineage>
</organism>
<evidence type="ECO:0000313" key="2">
    <source>
        <dbReference type="EMBL" id="SUZ94601.1"/>
    </source>
</evidence>
<dbReference type="AlphaFoldDB" id="A0A381RTX6"/>